<dbReference type="InterPro" id="IPR046848">
    <property type="entry name" value="E_motif"/>
</dbReference>
<dbReference type="Proteomes" id="UP001202328">
    <property type="component" value="Unassembled WGS sequence"/>
</dbReference>
<dbReference type="Gene3D" id="1.25.40.10">
    <property type="entry name" value="Tetratricopeptide repeat domain"/>
    <property type="match status" value="5"/>
</dbReference>
<dbReference type="InterPro" id="IPR046849">
    <property type="entry name" value="E2_motif"/>
</dbReference>
<accession>A0AAD4X9R6</accession>
<protein>
    <recommendedName>
        <fullName evidence="8">DYW domain-containing protein</fullName>
    </recommendedName>
</protein>
<feature type="repeat" description="PPR" evidence="6">
    <location>
        <begin position="600"/>
        <end position="630"/>
    </location>
</feature>
<dbReference type="PANTHER" id="PTHR47926">
    <property type="entry name" value="PENTATRICOPEPTIDE REPEAT-CONTAINING PROTEIN"/>
    <property type="match status" value="1"/>
</dbReference>
<evidence type="ECO:0000256" key="1">
    <source>
        <dbReference type="ARBA" id="ARBA00004229"/>
    </source>
</evidence>
<dbReference type="InterPro" id="IPR046960">
    <property type="entry name" value="PPR_At4g14850-like_plant"/>
</dbReference>
<keyword evidence="2" id="KW-0150">Chloroplast</keyword>
<dbReference type="FunFam" id="1.25.40.10:FF:000776">
    <property type="entry name" value="Pentatricopeptide repeat-containing protein At3g13880"/>
    <property type="match status" value="1"/>
</dbReference>
<feature type="domain" description="DYW" evidence="8">
    <location>
        <begin position="793"/>
        <end position="870"/>
    </location>
</feature>
<dbReference type="NCBIfam" id="TIGR00756">
    <property type="entry name" value="PPR"/>
    <property type="match status" value="7"/>
</dbReference>
<dbReference type="Pfam" id="PF13041">
    <property type="entry name" value="PPR_2"/>
    <property type="match status" value="4"/>
</dbReference>
<dbReference type="Pfam" id="PF01535">
    <property type="entry name" value="PPR"/>
    <property type="match status" value="5"/>
</dbReference>
<dbReference type="Pfam" id="PF14432">
    <property type="entry name" value="DYW_deaminase"/>
    <property type="match status" value="1"/>
</dbReference>
<feature type="repeat" description="PPR" evidence="6">
    <location>
        <begin position="434"/>
        <end position="468"/>
    </location>
</feature>
<organism evidence="9 10">
    <name type="scientific">Papaver atlanticum</name>
    <dbReference type="NCBI Taxonomy" id="357466"/>
    <lineage>
        <taxon>Eukaryota</taxon>
        <taxon>Viridiplantae</taxon>
        <taxon>Streptophyta</taxon>
        <taxon>Embryophyta</taxon>
        <taxon>Tracheophyta</taxon>
        <taxon>Spermatophyta</taxon>
        <taxon>Magnoliopsida</taxon>
        <taxon>Ranunculales</taxon>
        <taxon>Papaveraceae</taxon>
        <taxon>Papaveroideae</taxon>
        <taxon>Papaver</taxon>
    </lineage>
</organism>
<evidence type="ECO:0000256" key="3">
    <source>
        <dbReference type="ARBA" id="ARBA00022640"/>
    </source>
</evidence>
<dbReference type="EMBL" id="JAJJMB010012638">
    <property type="protein sequence ID" value="KAI3875075.1"/>
    <property type="molecule type" value="Genomic_DNA"/>
</dbReference>
<dbReference type="GO" id="GO:0009451">
    <property type="term" value="P:RNA modification"/>
    <property type="evidence" value="ECO:0007669"/>
    <property type="project" value="InterPro"/>
</dbReference>
<dbReference type="Pfam" id="PF20431">
    <property type="entry name" value="E_motif"/>
    <property type="match status" value="1"/>
</dbReference>
<dbReference type="InterPro" id="IPR002885">
    <property type="entry name" value="PPR_rpt"/>
</dbReference>
<name>A0AAD4X9R6_9MAGN</name>
<dbReference type="Pfam" id="PF20430">
    <property type="entry name" value="Eplus_motif"/>
    <property type="match status" value="1"/>
</dbReference>
<keyword evidence="5" id="KW-0809">Transit peptide</keyword>
<evidence type="ECO:0000256" key="4">
    <source>
        <dbReference type="ARBA" id="ARBA00022737"/>
    </source>
</evidence>
<evidence type="ECO:0000256" key="5">
    <source>
        <dbReference type="ARBA" id="ARBA00022946"/>
    </source>
</evidence>
<evidence type="ECO:0000256" key="6">
    <source>
        <dbReference type="PROSITE-ProRule" id="PRU00708"/>
    </source>
</evidence>
<keyword evidence="10" id="KW-1185">Reference proteome</keyword>
<dbReference type="FunFam" id="1.25.40.10:FF:000073">
    <property type="entry name" value="Pentatricopeptide repeat-containing protein chloroplastic"/>
    <property type="match status" value="1"/>
</dbReference>
<evidence type="ECO:0000256" key="2">
    <source>
        <dbReference type="ARBA" id="ARBA00022528"/>
    </source>
</evidence>
<dbReference type="GO" id="GO:0003723">
    <property type="term" value="F:RNA binding"/>
    <property type="evidence" value="ECO:0007669"/>
    <property type="project" value="InterPro"/>
</dbReference>
<proteinExistence type="predicted"/>
<keyword evidence="4" id="KW-0677">Repeat</keyword>
<dbReference type="FunFam" id="1.25.40.10:FF:000427">
    <property type="entry name" value="Pentatricopeptide repeat-containing protein chloroplastic"/>
    <property type="match status" value="1"/>
</dbReference>
<dbReference type="InterPro" id="IPR032867">
    <property type="entry name" value="DYW_dom"/>
</dbReference>
<evidence type="ECO:0000256" key="7">
    <source>
        <dbReference type="SAM" id="MobiDB-lite"/>
    </source>
</evidence>
<comment type="caution">
    <text evidence="9">The sequence shown here is derived from an EMBL/GenBank/DDBJ whole genome shotgun (WGS) entry which is preliminary data.</text>
</comment>
<evidence type="ECO:0000259" key="8">
    <source>
        <dbReference type="Pfam" id="PF14432"/>
    </source>
</evidence>
<dbReference type="GO" id="GO:0009507">
    <property type="term" value="C:chloroplast"/>
    <property type="evidence" value="ECO:0007669"/>
    <property type="project" value="UniProtKB-SubCell"/>
</dbReference>
<dbReference type="GO" id="GO:0008270">
    <property type="term" value="F:zinc ion binding"/>
    <property type="evidence" value="ECO:0007669"/>
    <property type="project" value="InterPro"/>
</dbReference>
<sequence length="879" mass="99026">MAVSAKTPANPLPTDLIHPHNHKPKTHLPKSLKFAPNTTNFQISFKRTQEISAFQSNSIEDNTNLNSEIAQLCLQGNLEQALQCLNTMEEIRVSVEEETYISVLRLCEWKRAMEEGNRVYSRIAKSMTHLSIRLGNALLSMFVRFDNLLDAWFVFGKMSERDIFSWNVILGGYAKSGFFDEALNLYHRMLWVGIKPDVYTFPCVLRTCGGIQDLSRGKEIHVHVVRFGFESHVDVINALITMYVKCGDVYSARLLFDKMHKKDRISWNAMISGYFENEEFLEGLKLFLKMQSLEIQPDLMTMTSVISASELLGDEKLGSAIHGYVIKTGFCADVSVNNSLIQMHCNVGNLVEAENLFCRMKVKDVVSWTAMICGYEKNELPNKAVESYKQMVVEGVNPDEITIASVLSACSSLGFLDTGIKLHKLANRTRLIQYTIVRNTLIEMYSKCGLVDKALEVFKQIPEKNVISWTSMIFGLRINNRSLEALKLFRQMKSSLKPTLVTLVAVLSTCANLGALMCGKEIHAHVLRSGLDLDKFLPNSLIDMYVRCGKMDYAWVQFEMYEEKDVSSWNIMLTGFAERGQGKQASDLFRRMTVEGVNPDEITFIALLCACSKSGMVNEGLEYFNIMKNRYAITPNLKHYACMVDLLGRAGFLQEALEFIEDMPLKPDPAVWGALLNACKIHKNVELGELAAKYIFEMDSESVGYYLLLCNLYSAVGRWYGVASVRKIMSENGLTVDPGCSWVEVKGSVHAFLSGDESHPQIKEIKGVLEGLDERMKKAGSEIPGSASLIDKPETSRADIFCGHSERLAVGFALINTVPGMPIRVTKNLYMCGNCHDTMKFISKIVRREITVRDTEQFHNFKDGICSCGDEGYWRNLSE</sequence>
<dbReference type="InterPro" id="IPR011990">
    <property type="entry name" value="TPR-like_helical_dom_sf"/>
</dbReference>
<feature type="repeat" description="PPR" evidence="6">
    <location>
        <begin position="364"/>
        <end position="398"/>
    </location>
</feature>
<reference evidence="9" key="1">
    <citation type="submission" date="2022-04" db="EMBL/GenBank/DDBJ databases">
        <title>A functionally conserved STORR gene fusion in Papaver species that diverged 16.8 million years ago.</title>
        <authorList>
            <person name="Catania T."/>
        </authorList>
    </citation>
    <scope>NUCLEOTIDE SEQUENCE</scope>
    <source>
        <strain evidence="9">S-188037</strain>
    </source>
</reference>
<comment type="subcellular location">
    <subcellularLocation>
        <location evidence="1">Plastid</location>
        <location evidence="1">Chloroplast</location>
    </subcellularLocation>
</comment>
<feature type="region of interest" description="Disordered" evidence="7">
    <location>
        <begin position="1"/>
        <end position="27"/>
    </location>
</feature>
<gene>
    <name evidence="9" type="ORF">MKW98_019648</name>
</gene>
<dbReference type="PANTHER" id="PTHR47926:SF452">
    <property type="entry name" value="PENTATRICOPEPTIDE REPEAT-CONTAINING PROTEIN"/>
    <property type="match status" value="1"/>
</dbReference>
<feature type="repeat" description="PPR" evidence="6">
    <location>
        <begin position="162"/>
        <end position="196"/>
    </location>
</feature>
<feature type="repeat" description="PPR" evidence="6">
    <location>
        <begin position="263"/>
        <end position="297"/>
    </location>
</feature>
<keyword evidence="3" id="KW-0934">Plastid</keyword>
<dbReference type="PROSITE" id="PS51375">
    <property type="entry name" value="PPR"/>
    <property type="match status" value="6"/>
</dbReference>
<dbReference type="AlphaFoldDB" id="A0AAD4X9R6"/>
<dbReference type="FunFam" id="1.25.40.10:FF:000395">
    <property type="entry name" value="Pentatricopeptide repeat-containing protein chloroplastic"/>
    <property type="match status" value="1"/>
</dbReference>
<evidence type="ECO:0000313" key="9">
    <source>
        <dbReference type="EMBL" id="KAI3875075.1"/>
    </source>
</evidence>
<evidence type="ECO:0000313" key="10">
    <source>
        <dbReference type="Proteomes" id="UP001202328"/>
    </source>
</evidence>
<feature type="repeat" description="PPR" evidence="6">
    <location>
        <begin position="565"/>
        <end position="599"/>
    </location>
</feature>